<feature type="transmembrane region" description="Helical" evidence="1">
    <location>
        <begin position="107"/>
        <end position="128"/>
    </location>
</feature>
<evidence type="ECO:0008006" key="4">
    <source>
        <dbReference type="Google" id="ProtNLM"/>
    </source>
</evidence>
<name>A0A0G0KNL3_9BACT</name>
<feature type="transmembrane region" description="Helical" evidence="1">
    <location>
        <begin position="266"/>
        <end position="287"/>
    </location>
</feature>
<feature type="transmembrane region" description="Helical" evidence="1">
    <location>
        <begin position="294"/>
        <end position="312"/>
    </location>
</feature>
<evidence type="ECO:0000313" key="3">
    <source>
        <dbReference type="Proteomes" id="UP000034231"/>
    </source>
</evidence>
<protein>
    <recommendedName>
        <fullName evidence="4">Membrane protein 6-pyruvoyl-tetrahydropterin synthase-related domain-containing protein</fullName>
    </recommendedName>
</protein>
<comment type="caution">
    <text evidence="2">The sequence shown here is derived from an EMBL/GenBank/DDBJ whole genome shotgun (WGS) entry which is preliminary data.</text>
</comment>
<feature type="transmembrane region" description="Helical" evidence="1">
    <location>
        <begin position="509"/>
        <end position="527"/>
    </location>
</feature>
<dbReference type="EMBL" id="LBTX01000002">
    <property type="protein sequence ID" value="KKQ50764.1"/>
    <property type="molecule type" value="Genomic_DNA"/>
</dbReference>
<dbReference type="Proteomes" id="UP000034231">
    <property type="component" value="Unassembled WGS sequence"/>
</dbReference>
<keyword evidence="1" id="KW-0472">Membrane</keyword>
<accession>A0A0G0KNL3</accession>
<feature type="transmembrane region" description="Helical" evidence="1">
    <location>
        <begin position="165"/>
        <end position="193"/>
    </location>
</feature>
<sequence>MKIKIFLLIVLSLLSSWRFFRPGYASMQDDIQVFRLQQFDQCLRDGQVPCRYIADGGLGYGYPLYNFYSPLPYAISESFHLLGFSYIDSIKITFIIPAFLRTFGMYLLATAFFGSFGGFLAAALYALAPYQAVNSLVRGAIGETWALALLPLVFWSLYQHKVKLSVLFLSCLLLSHNLTLIYAIPLLVVFSILTKKFKYLFRTLLWSGALCAFFLIPAFFEKNFTTVNTMTQGYFNFIIHFATLKELFISNFWGYSASMWGPIDGLSFNIGLFQWLIPILVFVLYTFKRKLKHRLIVTSFFLIGLFAIFLTHNKSTFIWNSLPFMAYFQFPWRFLGLSIFCFSFIGGRLIKLVKHNLKLPLIIGLITIILFINYPNFREDIWYGALTDNQKLNGSELIRQSGAGLKDYWPKYSQNFPDSYAPSSPIVLEGDVDFVKYYKNSHFSEAYLSVSSPTAIFNLPIVYFPEWELVVDGIKSDYTIEPDLGLIQIKLNQGEHHLQLSFVETPLRTFSNLFSLFALASFIILIIREKRS</sequence>
<evidence type="ECO:0000313" key="2">
    <source>
        <dbReference type="EMBL" id="KKQ50764.1"/>
    </source>
</evidence>
<gene>
    <name evidence="2" type="ORF">US68_C0002G0041</name>
</gene>
<proteinExistence type="predicted"/>
<organism evidence="2 3">
    <name type="scientific">Candidatus Shapirobacteria bacterium GW2011_GWE1_38_10</name>
    <dbReference type="NCBI Taxonomy" id="1618488"/>
    <lineage>
        <taxon>Bacteria</taxon>
        <taxon>Candidatus Shapironibacteriota</taxon>
    </lineage>
</organism>
<feature type="transmembrane region" description="Helical" evidence="1">
    <location>
        <begin position="199"/>
        <end position="221"/>
    </location>
</feature>
<reference evidence="2 3" key="1">
    <citation type="journal article" date="2015" name="Nature">
        <title>rRNA introns, odd ribosomes, and small enigmatic genomes across a large radiation of phyla.</title>
        <authorList>
            <person name="Brown C.T."/>
            <person name="Hug L.A."/>
            <person name="Thomas B.C."/>
            <person name="Sharon I."/>
            <person name="Castelle C.J."/>
            <person name="Singh A."/>
            <person name="Wilkins M.J."/>
            <person name="Williams K.H."/>
            <person name="Banfield J.F."/>
        </authorList>
    </citation>
    <scope>NUCLEOTIDE SEQUENCE [LARGE SCALE GENOMIC DNA]</scope>
</reference>
<feature type="transmembrane region" description="Helical" evidence="1">
    <location>
        <begin position="233"/>
        <end position="254"/>
    </location>
</feature>
<keyword evidence="1" id="KW-1133">Transmembrane helix</keyword>
<feature type="transmembrane region" description="Helical" evidence="1">
    <location>
        <begin position="140"/>
        <end position="158"/>
    </location>
</feature>
<feature type="transmembrane region" description="Helical" evidence="1">
    <location>
        <begin position="357"/>
        <end position="374"/>
    </location>
</feature>
<evidence type="ECO:0000256" key="1">
    <source>
        <dbReference type="SAM" id="Phobius"/>
    </source>
</evidence>
<feature type="transmembrane region" description="Helical" evidence="1">
    <location>
        <begin position="332"/>
        <end position="350"/>
    </location>
</feature>
<keyword evidence="1" id="KW-0812">Transmembrane</keyword>
<dbReference type="AlphaFoldDB" id="A0A0G0KNL3"/>